<reference evidence="3" key="1">
    <citation type="submission" date="2013-04" db="EMBL/GenBank/DDBJ databases">
        <authorList>
            <person name="Qu J."/>
            <person name="Murali S.C."/>
            <person name="Bandaranaike D."/>
            <person name="Bellair M."/>
            <person name="Blankenburg K."/>
            <person name="Chao H."/>
            <person name="Dinh H."/>
            <person name="Doddapaneni H."/>
            <person name="Downs B."/>
            <person name="Dugan-Rocha S."/>
            <person name="Elkadiri S."/>
            <person name="Gnanaolivu R.D."/>
            <person name="Hernandez B."/>
            <person name="Javaid M."/>
            <person name="Jayaseelan J.C."/>
            <person name="Lee S."/>
            <person name="Li M."/>
            <person name="Ming W."/>
            <person name="Munidasa M."/>
            <person name="Muniz J."/>
            <person name="Nguyen L."/>
            <person name="Ongeri F."/>
            <person name="Osuji N."/>
            <person name="Pu L.-L."/>
            <person name="Puazo M."/>
            <person name="Qu C."/>
            <person name="Quiroz J."/>
            <person name="Raj R."/>
            <person name="Weissenberger G."/>
            <person name="Xin Y."/>
            <person name="Zou X."/>
            <person name="Han Y."/>
            <person name="Richards S."/>
            <person name="Worley K."/>
            <person name="Muzny D."/>
            <person name="Gibbs R."/>
        </authorList>
    </citation>
    <scope>NUCLEOTIDE SEQUENCE</scope>
    <source>
        <strain evidence="3">Sampled in the wild</strain>
    </source>
</reference>
<feature type="compositionally biased region" description="Low complexity" evidence="1">
    <location>
        <begin position="343"/>
        <end position="372"/>
    </location>
</feature>
<dbReference type="SMART" id="SM00216">
    <property type="entry name" value="VWD"/>
    <property type="match status" value="1"/>
</dbReference>
<dbReference type="Pfam" id="PF00094">
    <property type="entry name" value="VWD"/>
    <property type="match status" value="1"/>
</dbReference>
<dbReference type="GO" id="GO:0005319">
    <property type="term" value="F:lipid transporter activity"/>
    <property type="evidence" value="ECO:0007669"/>
    <property type="project" value="InterPro"/>
</dbReference>
<evidence type="ECO:0000313" key="3">
    <source>
        <dbReference type="EMBL" id="KAG8230091.1"/>
    </source>
</evidence>
<dbReference type="InterPro" id="IPR001846">
    <property type="entry name" value="VWF_type-D"/>
</dbReference>
<sequence>MANKNGFYQGLIELFYPKENPMIARPPLENLAHSTRWIRETLKIVPRTGPKIEGDFNIRFNRLIERMILFNKGTFAELSKYGKRFMEDIKRGKSIHKQSIDNIEFEMAVITDTGFPVTFRVDNPTLLTVVGALSWTNNKTRQFNADISVTYASNLQAELSFYTPFDSTQHVAAHYSQRIVKPPATRLHAGLNSQGDGLVISLWPLKAIDKPLSIYKEINKPFTAQRDVNHYSTSGLSKNSHDVHGTYVIDKEDTSMPLKLTVHRDIYDSTKMRLDSTRPFSIFALPSVWPDLAASTIEYTLGNYYPTTLEIGMGRSYTRGGEVRMVKPQQMNGFRNLTNDPNSSIDTTTSSTTESSTVTYTSPSDTTTTETTPYNENITSTYTPTPSSTMSTTMSTPTSATFPTTMPTTMHNAPTPATISTPEEAYNAMIAPGSEEVIRFCKWAQQPQNGNFNATTMNLAEINDNHERIHYLLRSILDGIECGNAFAGGMMATFDTPEPKKYGVYWGIGNEISKRVHRVGLFLITPDEEKSNYGMTATLSSSPMPVLYLSDILRSNINSNLYADVVIPGKDAFTIKGYMLRSAPKPSFYDTEPVRGLLENHYSLIPESRQIARDYTTLDVYNFTFFTNENHQVGNSYPVRMLKRLYYPLITEEPATGVNIGGRANIAVTVCPERDCMDALMRLPGINVRFDQIPVNPTLFSLFQVNPAFGPMSSLVDPSFCSLELGNIVTFDGKKFGWNDYDSRQCWHVLAKDCSGASRIAILARIYNNYTEVEVNLDNYRVLRLKNGPTAEVNGETIAMSEDLVAEVSDLKNATLMVISKSKDQAIEVSMPAHGFYLIYGDDRVMVEASRIHQGRLCGLCGDYDGEKVNDFRKAGGDVVASSNEFSLSYAFLRTCERNNHTQ</sequence>
<dbReference type="PANTHER" id="PTHR23345:SF15">
    <property type="entry name" value="VITELLOGENIN 1-RELATED"/>
    <property type="match status" value="1"/>
</dbReference>
<proteinExistence type="predicted"/>
<dbReference type="Pfam" id="PF09172">
    <property type="entry name" value="Vit_open_b-sht"/>
    <property type="match status" value="1"/>
</dbReference>
<feature type="domain" description="VWFD" evidence="2">
    <location>
        <begin position="719"/>
        <end position="897"/>
    </location>
</feature>
<protein>
    <recommendedName>
        <fullName evidence="2">VWFD domain-containing protein</fullName>
    </recommendedName>
</protein>
<keyword evidence="4" id="KW-1185">Reference proteome</keyword>
<dbReference type="AlphaFoldDB" id="A0A8K0P1I7"/>
<gene>
    <name evidence="3" type="ORF">J437_LFUL009524</name>
</gene>
<feature type="region of interest" description="Disordered" evidence="1">
    <location>
        <begin position="332"/>
        <end position="398"/>
    </location>
</feature>
<feature type="compositionally biased region" description="Polar residues" evidence="1">
    <location>
        <begin position="332"/>
        <end position="342"/>
    </location>
</feature>
<reference evidence="3" key="2">
    <citation type="submission" date="2017-10" db="EMBL/GenBank/DDBJ databases">
        <title>Ladona fulva Genome sequencing and assembly.</title>
        <authorList>
            <person name="Murali S."/>
            <person name="Richards S."/>
            <person name="Bandaranaike D."/>
            <person name="Bellair M."/>
            <person name="Blankenburg K."/>
            <person name="Chao H."/>
            <person name="Dinh H."/>
            <person name="Doddapaneni H."/>
            <person name="Dugan-Rocha S."/>
            <person name="Elkadiri S."/>
            <person name="Gnanaolivu R."/>
            <person name="Hernandez B."/>
            <person name="Skinner E."/>
            <person name="Javaid M."/>
            <person name="Lee S."/>
            <person name="Li M."/>
            <person name="Ming W."/>
            <person name="Munidasa M."/>
            <person name="Muniz J."/>
            <person name="Nguyen L."/>
            <person name="Hughes D."/>
            <person name="Osuji N."/>
            <person name="Pu L.-L."/>
            <person name="Puazo M."/>
            <person name="Qu C."/>
            <person name="Quiroz J."/>
            <person name="Raj R."/>
            <person name="Weissenberger G."/>
            <person name="Xin Y."/>
            <person name="Zou X."/>
            <person name="Han Y."/>
            <person name="Worley K."/>
            <person name="Muzny D."/>
            <person name="Gibbs R."/>
        </authorList>
    </citation>
    <scope>NUCLEOTIDE SEQUENCE</scope>
    <source>
        <strain evidence="3">Sampled in the wild</strain>
    </source>
</reference>
<dbReference type="EMBL" id="KZ308464">
    <property type="protein sequence ID" value="KAG8230091.1"/>
    <property type="molecule type" value="Genomic_DNA"/>
</dbReference>
<organism evidence="3 4">
    <name type="scientific">Ladona fulva</name>
    <name type="common">Scarce chaser dragonfly</name>
    <name type="synonym">Libellula fulva</name>
    <dbReference type="NCBI Taxonomy" id="123851"/>
    <lineage>
        <taxon>Eukaryota</taxon>
        <taxon>Metazoa</taxon>
        <taxon>Ecdysozoa</taxon>
        <taxon>Arthropoda</taxon>
        <taxon>Hexapoda</taxon>
        <taxon>Insecta</taxon>
        <taxon>Pterygota</taxon>
        <taxon>Palaeoptera</taxon>
        <taxon>Odonata</taxon>
        <taxon>Epiprocta</taxon>
        <taxon>Anisoptera</taxon>
        <taxon>Libelluloidea</taxon>
        <taxon>Libellulidae</taxon>
        <taxon>Ladona</taxon>
    </lineage>
</organism>
<dbReference type="OrthoDB" id="8195629at2759"/>
<evidence type="ECO:0000259" key="2">
    <source>
        <dbReference type="PROSITE" id="PS51233"/>
    </source>
</evidence>
<dbReference type="PROSITE" id="PS51233">
    <property type="entry name" value="VWFD"/>
    <property type="match status" value="1"/>
</dbReference>
<feature type="compositionally biased region" description="Low complexity" evidence="1">
    <location>
        <begin position="379"/>
        <end position="398"/>
    </location>
</feature>
<evidence type="ECO:0000313" key="4">
    <source>
        <dbReference type="Proteomes" id="UP000792457"/>
    </source>
</evidence>
<dbReference type="InterPro" id="IPR015255">
    <property type="entry name" value="Vitellinogen_open_b-sht"/>
</dbReference>
<accession>A0A8K0P1I7</accession>
<evidence type="ECO:0000256" key="1">
    <source>
        <dbReference type="SAM" id="MobiDB-lite"/>
    </source>
</evidence>
<dbReference type="PANTHER" id="PTHR23345">
    <property type="entry name" value="VITELLOGENIN-RELATED"/>
    <property type="match status" value="1"/>
</dbReference>
<comment type="caution">
    <text evidence="3">The sequence shown here is derived from an EMBL/GenBank/DDBJ whole genome shotgun (WGS) entry which is preliminary data.</text>
</comment>
<dbReference type="Proteomes" id="UP000792457">
    <property type="component" value="Unassembled WGS sequence"/>
</dbReference>
<dbReference type="InterPro" id="IPR050733">
    <property type="entry name" value="Vitellogenin/Apolipophorin"/>
</dbReference>
<name>A0A8K0P1I7_LADFU</name>